<organism evidence="12 13">
    <name type="scientific">Kluyveromyces dobzhanskii CBS 2104</name>
    <dbReference type="NCBI Taxonomy" id="1427455"/>
    <lineage>
        <taxon>Eukaryota</taxon>
        <taxon>Fungi</taxon>
        <taxon>Dikarya</taxon>
        <taxon>Ascomycota</taxon>
        <taxon>Saccharomycotina</taxon>
        <taxon>Saccharomycetes</taxon>
        <taxon>Saccharomycetales</taxon>
        <taxon>Saccharomycetaceae</taxon>
        <taxon>Kluyveromyces</taxon>
    </lineage>
</organism>
<gene>
    <name evidence="12" type="ORF">KLDO_g4640</name>
</gene>
<feature type="compositionally biased region" description="Basic and acidic residues" evidence="9">
    <location>
        <begin position="175"/>
        <end position="189"/>
    </location>
</feature>
<evidence type="ECO:0000256" key="8">
    <source>
        <dbReference type="SAM" id="Coils"/>
    </source>
</evidence>
<keyword evidence="1 6" id="KW-0728">SH3 domain</keyword>
<protein>
    <recommendedName>
        <fullName evidence="5">Protein BZZ1</fullName>
    </recommendedName>
</protein>
<evidence type="ECO:0000256" key="5">
    <source>
        <dbReference type="ARBA" id="ARBA00074946"/>
    </source>
</evidence>
<feature type="compositionally biased region" description="Polar residues" evidence="9">
    <location>
        <begin position="495"/>
        <end position="515"/>
    </location>
</feature>
<evidence type="ECO:0000256" key="3">
    <source>
        <dbReference type="ARBA" id="ARBA00054085"/>
    </source>
</evidence>
<dbReference type="CDD" id="cd11912">
    <property type="entry name" value="SH3_Bzz1_1"/>
    <property type="match status" value="1"/>
</dbReference>
<dbReference type="GO" id="GO:0030833">
    <property type="term" value="P:regulation of actin filament polymerization"/>
    <property type="evidence" value="ECO:0007669"/>
    <property type="project" value="TreeGrafter"/>
</dbReference>
<dbReference type="Gene3D" id="2.30.30.40">
    <property type="entry name" value="SH3 Domains"/>
    <property type="match status" value="2"/>
</dbReference>
<dbReference type="Proteomes" id="UP000031516">
    <property type="component" value="Unassembled WGS sequence"/>
</dbReference>
<dbReference type="InterPro" id="IPR035459">
    <property type="entry name" value="Bzz1_SH3_1"/>
</dbReference>
<dbReference type="InterPro" id="IPR001060">
    <property type="entry name" value="FCH_dom"/>
</dbReference>
<dbReference type="GO" id="GO:0045010">
    <property type="term" value="P:actin nucleation"/>
    <property type="evidence" value="ECO:0007669"/>
    <property type="project" value="UniProtKB-ARBA"/>
</dbReference>
<keyword evidence="2 7" id="KW-0175">Coiled coil</keyword>
<feature type="region of interest" description="Disordered" evidence="9">
    <location>
        <begin position="473"/>
        <end position="515"/>
    </location>
</feature>
<dbReference type="AlphaFoldDB" id="A0A0A8LDQ5"/>
<dbReference type="FunFam" id="1.20.1270.60:FF:000060">
    <property type="entry name" value="Actin polymerization protein Bzz1"/>
    <property type="match status" value="1"/>
</dbReference>
<dbReference type="GO" id="GO:0030864">
    <property type="term" value="C:cortical actin cytoskeleton"/>
    <property type="evidence" value="ECO:0007669"/>
    <property type="project" value="UniProtKB-ARBA"/>
</dbReference>
<dbReference type="SMART" id="SM00326">
    <property type="entry name" value="SH3"/>
    <property type="match status" value="2"/>
</dbReference>
<feature type="region of interest" description="Disordered" evidence="9">
    <location>
        <begin position="169"/>
        <end position="189"/>
    </location>
</feature>
<dbReference type="Pfam" id="PF00611">
    <property type="entry name" value="FCH"/>
    <property type="match status" value="1"/>
</dbReference>
<proteinExistence type="inferred from homology"/>
<reference evidence="12 13" key="1">
    <citation type="submission" date="2014-03" db="EMBL/GenBank/DDBJ databases">
        <title>The genome of Kluyveromyces dobzhanskii.</title>
        <authorList>
            <person name="Nystedt B."/>
            <person name="Astrom S."/>
        </authorList>
    </citation>
    <scope>NUCLEOTIDE SEQUENCE [LARGE SCALE GENOMIC DNA]</scope>
    <source>
        <strain evidence="12 13">CBS 2104</strain>
    </source>
</reference>
<feature type="compositionally biased region" description="Polar residues" evidence="9">
    <location>
        <begin position="396"/>
        <end position="412"/>
    </location>
</feature>
<evidence type="ECO:0000313" key="13">
    <source>
        <dbReference type="Proteomes" id="UP000031516"/>
    </source>
</evidence>
<feature type="domain" description="F-BAR" evidence="11">
    <location>
        <begin position="3"/>
        <end position="271"/>
    </location>
</feature>
<dbReference type="OrthoDB" id="8783038at2759"/>
<keyword evidence="13" id="KW-1185">Reference proteome</keyword>
<dbReference type="PANTHER" id="PTHR15735:SF21">
    <property type="entry name" value="PROTEIN NERVOUS WRECK"/>
    <property type="match status" value="1"/>
</dbReference>
<evidence type="ECO:0000256" key="7">
    <source>
        <dbReference type="PROSITE-ProRule" id="PRU01077"/>
    </source>
</evidence>
<sequence length="649" mass="72810">MSESISIGNEIKEGFPETSKWVQNNIKWLSTVESFYRERSKLEKEYSEKLIQLTKDYFAKKSSETVAMSVGNSPVTTPGSLESASQVTWNEVLSQTELIARDHDKFSNDISFHICEQLKTLTNRTTNLLAKAEILNGEVCGRKTTCYENLEKAKKRYYDACQVMEVARSKSSKSNSERSQKRLSEKEHEMNISKNDYLTKINQANRLKDKYNFQDVPEILDILQDINESRVVMTNVIWKKAGELERNLNKAVDSRLDTVDSVVAKNKPHLDTSMFIRHNMKAWKEPKDFLYEPSSVWHDDEHFVVNSEAEINDLRVKLAKSQQQLEQTHYNIESEKKTLGKLNNEKSSIKAQEQYDPMKLQDTLKRYIVSVSAFTALEHKKLEAEVQAESIQNNVGDSSVLDTSNVNLSQPEQKGGFLGKLRHNLTISSTHNSLPAAVTTENSDAVSLVSAETQRSRKSNKFSIFKRASRSKHVESTPFGDDDSASIMPSRPESDGSSQQLSYSRNDKVQSPSSSGIRAKVLYSYTKSDADEVSVSGDTIVTIVNKNAGSGWSLIRLDTGEEGLVPETYVEIQNAAPSSSRAPPPKAPQPRKSAQRTMTVAYPYQSQGADELSLQVGETIKVLKDDEGNGWTFGELNGVQGLFPTAYCT</sequence>
<feature type="region of interest" description="Disordered" evidence="9">
    <location>
        <begin position="396"/>
        <end position="415"/>
    </location>
</feature>
<dbReference type="Pfam" id="PF00018">
    <property type="entry name" value="SH3_1"/>
    <property type="match status" value="2"/>
</dbReference>
<dbReference type="SUPFAM" id="SSF50044">
    <property type="entry name" value="SH3-domain"/>
    <property type="match status" value="2"/>
</dbReference>
<comment type="function">
    <text evidence="3">Plays a role in endocytosis and trafficking to the vacuole. Functions with type I myosins to restore polarity of the actin cytoskeleton after NaCl stress.</text>
</comment>
<dbReference type="SUPFAM" id="SSF103657">
    <property type="entry name" value="BAR/IMD domain-like"/>
    <property type="match status" value="1"/>
</dbReference>
<feature type="region of interest" description="Disordered" evidence="9">
    <location>
        <begin position="575"/>
        <end position="595"/>
    </location>
</feature>
<dbReference type="InterPro" id="IPR036028">
    <property type="entry name" value="SH3-like_dom_sf"/>
</dbReference>
<feature type="domain" description="SH3" evidence="10">
    <location>
        <begin position="514"/>
        <end position="575"/>
    </location>
</feature>
<dbReference type="Gene3D" id="1.20.1270.60">
    <property type="entry name" value="Arfaptin homology (AH) domain/BAR domain"/>
    <property type="match status" value="1"/>
</dbReference>
<evidence type="ECO:0000256" key="1">
    <source>
        <dbReference type="ARBA" id="ARBA00022443"/>
    </source>
</evidence>
<dbReference type="InterPro" id="IPR031160">
    <property type="entry name" value="F_BAR_dom"/>
</dbReference>
<feature type="coiled-coil region" evidence="8">
    <location>
        <begin position="304"/>
        <end position="394"/>
    </location>
</feature>
<comment type="similarity">
    <text evidence="4">Belongs to the BZZ1 family.</text>
</comment>
<accession>A0A0A8LDQ5</accession>
<dbReference type="SMART" id="SM00055">
    <property type="entry name" value="FCH"/>
    <property type="match status" value="1"/>
</dbReference>
<evidence type="ECO:0000256" key="4">
    <source>
        <dbReference type="ARBA" id="ARBA00061387"/>
    </source>
</evidence>
<evidence type="ECO:0000313" key="12">
    <source>
        <dbReference type="EMBL" id="CDO96435.1"/>
    </source>
</evidence>
<evidence type="ECO:0000259" key="11">
    <source>
        <dbReference type="PROSITE" id="PS51741"/>
    </source>
</evidence>
<dbReference type="EMBL" id="CCBQ010000047">
    <property type="protein sequence ID" value="CDO96435.1"/>
    <property type="molecule type" value="Genomic_DNA"/>
</dbReference>
<evidence type="ECO:0000256" key="9">
    <source>
        <dbReference type="SAM" id="MobiDB-lite"/>
    </source>
</evidence>
<dbReference type="PANTHER" id="PTHR15735">
    <property type="entry name" value="FCH AND DOUBLE SH3 DOMAINS PROTEIN"/>
    <property type="match status" value="1"/>
</dbReference>
<name>A0A0A8LDQ5_9SACH</name>
<evidence type="ECO:0000259" key="10">
    <source>
        <dbReference type="PROSITE" id="PS50002"/>
    </source>
</evidence>
<dbReference type="PROSITE" id="PS51741">
    <property type="entry name" value="F_BAR"/>
    <property type="match status" value="1"/>
</dbReference>
<comment type="caution">
    <text evidence="12">The sequence shown here is derived from an EMBL/GenBank/DDBJ whole genome shotgun (WGS) entry which is preliminary data.</text>
</comment>
<dbReference type="InterPro" id="IPR027267">
    <property type="entry name" value="AH/BAR_dom_sf"/>
</dbReference>
<feature type="domain" description="SH3" evidence="10">
    <location>
        <begin position="593"/>
        <end position="649"/>
    </location>
</feature>
<evidence type="ECO:0000256" key="2">
    <source>
        <dbReference type="ARBA" id="ARBA00023054"/>
    </source>
</evidence>
<dbReference type="InterPro" id="IPR001452">
    <property type="entry name" value="SH3_domain"/>
</dbReference>
<evidence type="ECO:0000256" key="6">
    <source>
        <dbReference type="PROSITE-ProRule" id="PRU00192"/>
    </source>
</evidence>
<dbReference type="PROSITE" id="PS50002">
    <property type="entry name" value="SH3"/>
    <property type="match status" value="2"/>
</dbReference>